<evidence type="ECO:0000313" key="5">
    <source>
        <dbReference type="Proteomes" id="UP000002051"/>
    </source>
</evidence>
<reference evidence="3 5" key="1">
    <citation type="journal article" date="2011" name="Nature">
        <title>The Medicago genome provides insight into the evolution of rhizobial symbioses.</title>
        <authorList>
            <person name="Young N.D."/>
            <person name="Debelle F."/>
            <person name="Oldroyd G.E."/>
            <person name="Geurts R."/>
            <person name="Cannon S.B."/>
            <person name="Udvardi M.K."/>
            <person name="Benedito V.A."/>
            <person name="Mayer K.F."/>
            <person name="Gouzy J."/>
            <person name="Schoof H."/>
            <person name="Van de Peer Y."/>
            <person name="Proost S."/>
            <person name="Cook D.R."/>
            <person name="Meyers B.C."/>
            <person name="Spannagl M."/>
            <person name="Cheung F."/>
            <person name="De Mita S."/>
            <person name="Krishnakumar V."/>
            <person name="Gundlach H."/>
            <person name="Zhou S."/>
            <person name="Mudge J."/>
            <person name="Bharti A.K."/>
            <person name="Murray J.D."/>
            <person name="Naoumkina M.A."/>
            <person name="Rosen B."/>
            <person name="Silverstein K.A."/>
            <person name="Tang H."/>
            <person name="Rombauts S."/>
            <person name="Zhao P.X."/>
            <person name="Zhou P."/>
            <person name="Barbe V."/>
            <person name="Bardou P."/>
            <person name="Bechner M."/>
            <person name="Bellec A."/>
            <person name="Berger A."/>
            <person name="Berges H."/>
            <person name="Bidwell S."/>
            <person name="Bisseling T."/>
            <person name="Choisne N."/>
            <person name="Couloux A."/>
            <person name="Denny R."/>
            <person name="Deshpande S."/>
            <person name="Dai X."/>
            <person name="Doyle J.J."/>
            <person name="Dudez A.M."/>
            <person name="Farmer A.D."/>
            <person name="Fouteau S."/>
            <person name="Franken C."/>
            <person name="Gibelin C."/>
            <person name="Gish J."/>
            <person name="Goldstein S."/>
            <person name="Gonzalez A.J."/>
            <person name="Green P.J."/>
            <person name="Hallab A."/>
            <person name="Hartog M."/>
            <person name="Hua A."/>
            <person name="Humphray S.J."/>
            <person name="Jeong D.H."/>
            <person name="Jing Y."/>
            <person name="Jocker A."/>
            <person name="Kenton S.M."/>
            <person name="Kim D.J."/>
            <person name="Klee K."/>
            <person name="Lai H."/>
            <person name="Lang C."/>
            <person name="Lin S."/>
            <person name="Macmil S.L."/>
            <person name="Magdelenat G."/>
            <person name="Matthews L."/>
            <person name="McCorrison J."/>
            <person name="Monaghan E.L."/>
            <person name="Mun J.H."/>
            <person name="Najar F.Z."/>
            <person name="Nicholson C."/>
            <person name="Noirot C."/>
            <person name="O'Bleness M."/>
            <person name="Paule C.R."/>
            <person name="Poulain J."/>
            <person name="Prion F."/>
            <person name="Qin B."/>
            <person name="Qu C."/>
            <person name="Retzel E.F."/>
            <person name="Riddle C."/>
            <person name="Sallet E."/>
            <person name="Samain S."/>
            <person name="Samson N."/>
            <person name="Sanders I."/>
            <person name="Saurat O."/>
            <person name="Scarpelli C."/>
            <person name="Schiex T."/>
            <person name="Segurens B."/>
            <person name="Severin A.J."/>
            <person name="Sherrier D.J."/>
            <person name="Shi R."/>
            <person name="Sims S."/>
            <person name="Singer S.R."/>
            <person name="Sinharoy S."/>
            <person name="Sterck L."/>
            <person name="Viollet A."/>
            <person name="Wang B.B."/>
            <person name="Wang K."/>
            <person name="Wang M."/>
            <person name="Wang X."/>
            <person name="Warfsmann J."/>
            <person name="Weissenbach J."/>
            <person name="White D.D."/>
            <person name="White J.D."/>
            <person name="Wiley G.B."/>
            <person name="Wincker P."/>
            <person name="Xing Y."/>
            <person name="Yang L."/>
            <person name="Yao Z."/>
            <person name="Ying F."/>
            <person name="Zhai J."/>
            <person name="Zhou L."/>
            <person name="Zuber A."/>
            <person name="Denarie J."/>
            <person name="Dixon R.A."/>
            <person name="May G.D."/>
            <person name="Schwartz D.C."/>
            <person name="Rogers J."/>
            <person name="Quetier F."/>
            <person name="Town C.D."/>
            <person name="Roe B.A."/>
        </authorList>
    </citation>
    <scope>NUCLEOTIDE SEQUENCE [LARGE SCALE GENOMIC DNA]</scope>
    <source>
        <strain evidence="3">A17</strain>
        <strain evidence="4 5">cv. Jemalong A17</strain>
    </source>
</reference>
<dbReference type="EnsemblPlants" id="KEH21045">
    <property type="protein sequence ID" value="KEH21045"/>
    <property type="gene ID" value="MTR_8g097340"/>
</dbReference>
<dbReference type="HOGENOM" id="CLU_2593478_0_0_1"/>
<feature type="compositionally biased region" description="Basic residues" evidence="1">
    <location>
        <begin position="55"/>
        <end position="65"/>
    </location>
</feature>
<evidence type="ECO:0000256" key="2">
    <source>
        <dbReference type="SAM" id="Phobius"/>
    </source>
</evidence>
<name>A0A072U5B4_MEDTR</name>
<keyword evidence="2 3" id="KW-0812">Transmembrane</keyword>
<feature type="compositionally biased region" description="Basic residues" evidence="1">
    <location>
        <begin position="75"/>
        <end position="84"/>
    </location>
</feature>
<dbReference type="Proteomes" id="UP000002051">
    <property type="component" value="Chromosome 8"/>
</dbReference>
<evidence type="ECO:0000313" key="4">
    <source>
        <dbReference type="EnsemblPlants" id="KEH21045"/>
    </source>
</evidence>
<proteinExistence type="predicted"/>
<evidence type="ECO:0000313" key="3">
    <source>
        <dbReference type="EMBL" id="KEH21045.1"/>
    </source>
</evidence>
<keyword evidence="2" id="KW-1133">Transmembrane helix</keyword>
<dbReference type="AlphaFoldDB" id="A0A072U5B4"/>
<keyword evidence="5" id="KW-1185">Reference proteome</keyword>
<organism evidence="3 5">
    <name type="scientific">Medicago truncatula</name>
    <name type="common">Barrel medic</name>
    <name type="synonym">Medicago tribuloides</name>
    <dbReference type="NCBI Taxonomy" id="3880"/>
    <lineage>
        <taxon>Eukaryota</taxon>
        <taxon>Viridiplantae</taxon>
        <taxon>Streptophyta</taxon>
        <taxon>Embryophyta</taxon>
        <taxon>Tracheophyta</taxon>
        <taxon>Spermatophyta</taxon>
        <taxon>Magnoliopsida</taxon>
        <taxon>eudicotyledons</taxon>
        <taxon>Gunneridae</taxon>
        <taxon>Pentapetalae</taxon>
        <taxon>rosids</taxon>
        <taxon>fabids</taxon>
        <taxon>Fabales</taxon>
        <taxon>Fabaceae</taxon>
        <taxon>Papilionoideae</taxon>
        <taxon>50 kb inversion clade</taxon>
        <taxon>NPAAA clade</taxon>
        <taxon>Hologalegina</taxon>
        <taxon>IRL clade</taxon>
        <taxon>Trifolieae</taxon>
        <taxon>Medicago</taxon>
    </lineage>
</organism>
<keyword evidence="2" id="KW-0472">Membrane</keyword>
<accession>A0A072U5B4</accession>
<dbReference type="EMBL" id="CM001224">
    <property type="protein sequence ID" value="KEH21045.1"/>
    <property type="molecule type" value="Genomic_DNA"/>
</dbReference>
<protein>
    <submittedName>
        <fullName evidence="3">Transmembrane protein, putative</fullName>
    </submittedName>
</protein>
<gene>
    <name evidence="3" type="ordered locus">MTR_8g097340</name>
</gene>
<sequence length="84" mass="9835">MIKKREKRESVCESSVEAMSSPPILPPDPIMQILLWLPVKLLIIFTSVFKRRKITHPRPKFRKTPPSKISQKHTDHTHRTRSPV</sequence>
<reference evidence="4" key="3">
    <citation type="submission" date="2015-04" db="UniProtKB">
        <authorList>
            <consortium name="EnsemblPlants"/>
        </authorList>
    </citation>
    <scope>IDENTIFICATION</scope>
    <source>
        <strain evidence="4">cv. Jemalong A17</strain>
    </source>
</reference>
<evidence type="ECO:0000256" key="1">
    <source>
        <dbReference type="SAM" id="MobiDB-lite"/>
    </source>
</evidence>
<feature type="region of interest" description="Disordered" evidence="1">
    <location>
        <begin position="55"/>
        <end position="84"/>
    </location>
</feature>
<reference evidence="3 5" key="2">
    <citation type="journal article" date="2014" name="BMC Genomics">
        <title>An improved genome release (version Mt4.0) for the model legume Medicago truncatula.</title>
        <authorList>
            <person name="Tang H."/>
            <person name="Krishnakumar V."/>
            <person name="Bidwell S."/>
            <person name="Rosen B."/>
            <person name="Chan A."/>
            <person name="Zhou S."/>
            <person name="Gentzbittel L."/>
            <person name="Childs K.L."/>
            <person name="Yandell M."/>
            <person name="Gundlach H."/>
            <person name="Mayer K.F."/>
            <person name="Schwartz D.C."/>
            <person name="Town C.D."/>
        </authorList>
    </citation>
    <scope>GENOME REANNOTATION</scope>
    <source>
        <strain evidence="3">A17</strain>
        <strain evidence="4 5">cv. Jemalong A17</strain>
    </source>
</reference>
<feature type="transmembrane region" description="Helical" evidence="2">
    <location>
        <begin position="30"/>
        <end position="49"/>
    </location>
</feature>